<reference evidence="8" key="1">
    <citation type="submission" date="2014-11" db="EMBL/GenBank/DDBJ databases">
        <authorList>
            <person name="Otto D Thomas"/>
            <person name="Naeem Raeece"/>
        </authorList>
    </citation>
    <scope>NUCLEOTIDE SEQUENCE</scope>
</reference>
<feature type="domain" description="ZZ-type" evidence="7">
    <location>
        <begin position="8"/>
        <end position="58"/>
    </location>
</feature>
<feature type="compositionally biased region" description="Basic and acidic residues" evidence="5">
    <location>
        <begin position="509"/>
        <end position="533"/>
    </location>
</feature>
<dbReference type="InterPro" id="IPR043145">
    <property type="entry name" value="Znf_ZZ_sf"/>
</dbReference>
<evidence type="ECO:0000256" key="3">
    <source>
        <dbReference type="ARBA" id="ARBA00022833"/>
    </source>
</evidence>
<dbReference type="InterPro" id="IPR000433">
    <property type="entry name" value="Znf_ZZ"/>
</dbReference>
<keyword evidence="2 4" id="KW-0863">Zinc-finger</keyword>
<dbReference type="SUPFAM" id="SSF57850">
    <property type="entry name" value="RING/U-box"/>
    <property type="match status" value="1"/>
</dbReference>
<feature type="domain" description="RING-type" evidence="6">
    <location>
        <begin position="387"/>
        <end position="424"/>
    </location>
</feature>
<dbReference type="VEuPathDB" id="CryptoDB:Cvel_31600"/>
<proteinExistence type="predicted"/>
<sequence>MSTTASIHAGIVCDGCGTAPIKRNRFRCLQCPNTDFCEVCQVNHPKSHSLLLLKESVDPSWNQFFDNAVLADTQTNAIAMKNPMPSDFLSQHTKQLQHLMHSLGQGQALQPDRILPEGLAAHQTFVHNNWKRAMKALKSERQRKGLLDGLLFAQIEYRSAISTSSSTQSTSAFPASSLFGSVLTGTSNKKYPKMCRFTEGPPAGLVLVSKQTGFPLCSLHVVAKEAPSSLAAKKKLPGFENAENAAEFFMLGGVDGMEFGFVFTNLCREGRVKFGITPCGADGKTTRDMEFNAINVVRPCESVIVDKDALSNTTLVLRQVETPSGPVSVAEELEAPVEQAEALVPSAMAQCIDGIVSRAQQLAELSAQPSTLFAALVDDKPYTSDVCVLCLENSPPLDAVLLPCGHQCMHFEETERIDTCPMCSFADRRDVPPRVLVKFLNLTDIVSFISELIIDPAPESVLRVYALLSATSEYPSWAVQVDSHTLSPIPDSPHPSFEEDGGGGSSWKEGVDTRKREKGGSREEEGWAERRKS</sequence>
<evidence type="ECO:0000259" key="6">
    <source>
        <dbReference type="PROSITE" id="PS50089"/>
    </source>
</evidence>
<dbReference type="GO" id="GO:0008270">
    <property type="term" value="F:zinc ion binding"/>
    <property type="evidence" value="ECO:0007669"/>
    <property type="project" value="UniProtKB-KW"/>
</dbReference>
<evidence type="ECO:0000256" key="4">
    <source>
        <dbReference type="PROSITE-ProRule" id="PRU00228"/>
    </source>
</evidence>
<name>A0A0G4HU01_9ALVE</name>
<dbReference type="PROSITE" id="PS50135">
    <property type="entry name" value="ZF_ZZ_2"/>
    <property type="match status" value="1"/>
</dbReference>
<dbReference type="Gene3D" id="3.30.60.90">
    <property type="match status" value="1"/>
</dbReference>
<dbReference type="Gene3D" id="3.30.40.10">
    <property type="entry name" value="Zinc/RING finger domain, C3HC4 (zinc finger)"/>
    <property type="match status" value="1"/>
</dbReference>
<evidence type="ECO:0000313" key="8">
    <source>
        <dbReference type="EMBL" id="CEM47858.1"/>
    </source>
</evidence>
<dbReference type="EMBL" id="CDMZ01003863">
    <property type="protein sequence ID" value="CEM47858.1"/>
    <property type="molecule type" value="Genomic_DNA"/>
</dbReference>
<dbReference type="PROSITE" id="PS50089">
    <property type="entry name" value="ZF_RING_2"/>
    <property type="match status" value="1"/>
</dbReference>
<dbReference type="AlphaFoldDB" id="A0A0G4HU01"/>
<feature type="region of interest" description="Disordered" evidence="5">
    <location>
        <begin position="485"/>
        <end position="533"/>
    </location>
</feature>
<dbReference type="InterPro" id="IPR001841">
    <property type="entry name" value="Znf_RING"/>
</dbReference>
<protein>
    <recommendedName>
        <fullName evidence="9">RING-type domain-containing protein</fullName>
    </recommendedName>
</protein>
<dbReference type="PhylomeDB" id="A0A0G4HU01"/>
<accession>A0A0G4HU01</accession>
<organism evidence="8">
    <name type="scientific">Chromera velia CCMP2878</name>
    <dbReference type="NCBI Taxonomy" id="1169474"/>
    <lineage>
        <taxon>Eukaryota</taxon>
        <taxon>Sar</taxon>
        <taxon>Alveolata</taxon>
        <taxon>Colpodellida</taxon>
        <taxon>Chromeraceae</taxon>
        <taxon>Chromera</taxon>
    </lineage>
</organism>
<evidence type="ECO:0000259" key="7">
    <source>
        <dbReference type="PROSITE" id="PS50135"/>
    </source>
</evidence>
<evidence type="ECO:0008006" key="9">
    <source>
        <dbReference type="Google" id="ProtNLM"/>
    </source>
</evidence>
<dbReference type="Pfam" id="PF00569">
    <property type="entry name" value="ZZ"/>
    <property type="match status" value="1"/>
</dbReference>
<dbReference type="InterPro" id="IPR013083">
    <property type="entry name" value="Znf_RING/FYVE/PHD"/>
</dbReference>
<keyword evidence="3" id="KW-0862">Zinc</keyword>
<gene>
    <name evidence="8" type="ORF">Cvel_31600</name>
</gene>
<evidence type="ECO:0000256" key="2">
    <source>
        <dbReference type="ARBA" id="ARBA00022771"/>
    </source>
</evidence>
<evidence type="ECO:0000256" key="1">
    <source>
        <dbReference type="ARBA" id="ARBA00022723"/>
    </source>
</evidence>
<dbReference type="SMART" id="SM00291">
    <property type="entry name" value="ZnF_ZZ"/>
    <property type="match status" value="1"/>
</dbReference>
<evidence type="ECO:0000256" key="5">
    <source>
        <dbReference type="SAM" id="MobiDB-lite"/>
    </source>
</evidence>
<keyword evidence="1" id="KW-0479">Metal-binding</keyword>